<protein>
    <recommendedName>
        <fullName evidence="5">FecR protein domain-containing protein</fullName>
    </recommendedName>
</protein>
<evidence type="ECO:0000256" key="1">
    <source>
        <dbReference type="SAM" id="MobiDB-lite"/>
    </source>
</evidence>
<evidence type="ECO:0000313" key="3">
    <source>
        <dbReference type="EMBL" id="RKI05773.1"/>
    </source>
</evidence>
<comment type="caution">
    <text evidence="3">The sequence shown here is derived from an EMBL/GenBank/DDBJ whole genome shotgun (WGS) entry which is preliminary data.</text>
</comment>
<evidence type="ECO:0000313" key="4">
    <source>
        <dbReference type="Proteomes" id="UP000278907"/>
    </source>
</evidence>
<dbReference type="Gene3D" id="2.60.40.10">
    <property type="entry name" value="Immunoglobulins"/>
    <property type="match status" value="1"/>
</dbReference>
<evidence type="ECO:0008006" key="5">
    <source>
        <dbReference type="Google" id="ProtNLM"/>
    </source>
</evidence>
<dbReference type="Gene3D" id="2.60.120.1440">
    <property type="match status" value="1"/>
</dbReference>
<gene>
    <name evidence="3" type="ORF">D7Y13_21735</name>
</gene>
<dbReference type="InterPro" id="IPR013783">
    <property type="entry name" value="Ig-like_fold"/>
</dbReference>
<dbReference type="EMBL" id="RAWI01000171">
    <property type="protein sequence ID" value="RKI05773.1"/>
    <property type="molecule type" value="Genomic_DNA"/>
</dbReference>
<sequence length="323" mass="33958">MAASTSRSRQVPFLVGILLILAALPVGWFVFLREPPAPPPPPPTERVPVAPEPVKEKRVELELASVEGTVEVQRGGNGAWAAATKGMALGDKDAVRTRDGSYAVLVNGETFEVRMNPGTAVSVQELTTSVSRMMIDNGSATAVVRGGKRHSFELSAKDSDAKATTGDGTFTMSNNGAGTVRVDTSQGEVKLHGKEDKFVIVRKGQQSIVRKGQAPSDPTPVPTSILLKVSFPTKPQNKRELVITGQTDPGNQVEVNGVMVSADEKGNFASPVALKEGDNNVQVRALGVGGLVGKDEAKVVVKTKGPVIKIPPPDWKTTGGASP</sequence>
<keyword evidence="2" id="KW-0472">Membrane</keyword>
<keyword evidence="4" id="KW-1185">Reference proteome</keyword>
<proteinExistence type="predicted"/>
<keyword evidence="2" id="KW-1133">Transmembrane helix</keyword>
<dbReference type="RefSeq" id="WP_120534692.1">
    <property type="nucleotide sequence ID" value="NZ_RAWI01000171.1"/>
</dbReference>
<name>A0ABX9QGN0_9BACT</name>
<dbReference type="PANTHER" id="PTHR38731:SF3">
    <property type="entry name" value="BLL6125 PROTEIN"/>
    <property type="match status" value="1"/>
</dbReference>
<feature type="region of interest" description="Disordered" evidence="1">
    <location>
        <begin position="159"/>
        <end position="178"/>
    </location>
</feature>
<keyword evidence="2" id="KW-0812">Transmembrane</keyword>
<dbReference type="Proteomes" id="UP000278907">
    <property type="component" value="Unassembled WGS sequence"/>
</dbReference>
<dbReference type="PANTHER" id="PTHR38731">
    <property type="entry name" value="LIPL45-RELATED LIPOPROTEIN-RELATED"/>
    <property type="match status" value="1"/>
</dbReference>
<evidence type="ECO:0000256" key="2">
    <source>
        <dbReference type="SAM" id="Phobius"/>
    </source>
</evidence>
<organism evidence="3 4">
    <name type="scientific">Corallococcus praedator</name>
    <dbReference type="NCBI Taxonomy" id="2316724"/>
    <lineage>
        <taxon>Bacteria</taxon>
        <taxon>Pseudomonadati</taxon>
        <taxon>Myxococcota</taxon>
        <taxon>Myxococcia</taxon>
        <taxon>Myxococcales</taxon>
        <taxon>Cystobacterineae</taxon>
        <taxon>Myxococcaceae</taxon>
        <taxon>Corallococcus</taxon>
    </lineage>
</organism>
<feature type="transmembrane region" description="Helical" evidence="2">
    <location>
        <begin position="12"/>
        <end position="31"/>
    </location>
</feature>
<feature type="compositionally biased region" description="Polar residues" evidence="1">
    <location>
        <begin position="166"/>
        <end position="178"/>
    </location>
</feature>
<accession>A0ABX9QGN0</accession>
<reference evidence="3 4" key="1">
    <citation type="submission" date="2018-09" db="EMBL/GenBank/DDBJ databases">
        <authorList>
            <person name="Livingstone P.G."/>
            <person name="Whitworth D.E."/>
        </authorList>
    </citation>
    <scope>NUCLEOTIDE SEQUENCE [LARGE SCALE GENOMIC DNA]</scope>
    <source>
        <strain evidence="3 4">CA031B</strain>
    </source>
</reference>